<dbReference type="InterPro" id="IPR008999">
    <property type="entry name" value="Actin-crosslinking"/>
</dbReference>
<proteinExistence type="inferred from homology"/>
<feature type="domain" description="GH16" evidence="3">
    <location>
        <begin position="40"/>
        <end position="290"/>
    </location>
</feature>
<dbReference type="InterPro" id="IPR050546">
    <property type="entry name" value="Glycosyl_Hydrlase_16"/>
</dbReference>
<dbReference type="Gene3D" id="2.80.10.50">
    <property type="match status" value="1"/>
</dbReference>
<dbReference type="Pfam" id="PF18962">
    <property type="entry name" value="Por_Secre_tail"/>
    <property type="match status" value="1"/>
</dbReference>
<dbReference type="Gene3D" id="2.60.120.200">
    <property type="match status" value="1"/>
</dbReference>
<dbReference type="RefSeq" id="WP_142533534.1">
    <property type="nucleotide sequence ID" value="NZ_FXTB01000005.1"/>
</dbReference>
<dbReference type="PROSITE" id="PS51762">
    <property type="entry name" value="GH16_2"/>
    <property type="match status" value="1"/>
</dbReference>
<evidence type="ECO:0000256" key="1">
    <source>
        <dbReference type="ARBA" id="ARBA00006865"/>
    </source>
</evidence>
<feature type="chain" id="PRO_5021949004" evidence="2">
    <location>
        <begin position="26"/>
        <end position="510"/>
    </location>
</feature>
<dbReference type="CDD" id="cd23342">
    <property type="entry name" value="beta-trefoil_FSCN_ZgPorA-like"/>
    <property type="match status" value="1"/>
</dbReference>
<name>A0A521DCM8_SACCC</name>
<dbReference type="PANTHER" id="PTHR10963">
    <property type="entry name" value="GLYCOSYL HYDROLASE-RELATED"/>
    <property type="match status" value="1"/>
</dbReference>
<dbReference type="CDD" id="cd08023">
    <property type="entry name" value="GH16_laminarinase_like"/>
    <property type="match status" value="1"/>
</dbReference>
<dbReference type="Proteomes" id="UP000319040">
    <property type="component" value="Unassembled WGS sequence"/>
</dbReference>
<dbReference type="PANTHER" id="PTHR10963:SF55">
    <property type="entry name" value="GLYCOSIDE HYDROLASE FAMILY 16 PROTEIN"/>
    <property type="match status" value="1"/>
</dbReference>
<dbReference type="NCBIfam" id="TIGR04183">
    <property type="entry name" value="Por_Secre_tail"/>
    <property type="match status" value="1"/>
</dbReference>
<keyword evidence="5" id="KW-1185">Reference proteome</keyword>
<dbReference type="InterPro" id="IPR026444">
    <property type="entry name" value="Secre_tail"/>
</dbReference>
<reference evidence="4 5" key="1">
    <citation type="submission" date="2017-05" db="EMBL/GenBank/DDBJ databases">
        <authorList>
            <person name="Varghese N."/>
            <person name="Submissions S."/>
        </authorList>
    </citation>
    <scope>NUCLEOTIDE SEQUENCE [LARGE SCALE GENOMIC DNA]</scope>
    <source>
        <strain evidence="4 5">DSM 27040</strain>
    </source>
</reference>
<evidence type="ECO:0000313" key="4">
    <source>
        <dbReference type="EMBL" id="SMO69507.1"/>
    </source>
</evidence>
<evidence type="ECO:0000313" key="5">
    <source>
        <dbReference type="Proteomes" id="UP000319040"/>
    </source>
</evidence>
<dbReference type="OrthoDB" id="9809583at2"/>
<dbReference type="EMBL" id="FXTB01000005">
    <property type="protein sequence ID" value="SMO69507.1"/>
    <property type="molecule type" value="Genomic_DNA"/>
</dbReference>
<dbReference type="SUPFAM" id="SSF50405">
    <property type="entry name" value="Actin-crosslinking proteins"/>
    <property type="match status" value="1"/>
</dbReference>
<dbReference type="SUPFAM" id="SSF49899">
    <property type="entry name" value="Concanavalin A-like lectins/glucanases"/>
    <property type="match status" value="1"/>
</dbReference>
<organism evidence="4 5">
    <name type="scientific">Saccharicrinis carchari</name>
    <dbReference type="NCBI Taxonomy" id="1168039"/>
    <lineage>
        <taxon>Bacteria</taxon>
        <taxon>Pseudomonadati</taxon>
        <taxon>Bacteroidota</taxon>
        <taxon>Bacteroidia</taxon>
        <taxon>Marinilabiliales</taxon>
        <taxon>Marinilabiliaceae</taxon>
        <taxon>Saccharicrinis</taxon>
    </lineage>
</organism>
<sequence>MKKNRLLISKITLSIFTFLIVNVCAFGQTPEGDWYLKWNDEFDGNSLDTNHWNVEVGNLNINNELQTYTADRVTVGNGHLTLFASYNFQENRIESGRINSANKIVWDEGYTEARIKFEDWDWNGKDATFAAFWSMGESFNNPNVSAHNVNGGSAWPSCGEIDIMEMVPNHDAISTIHYNPSLDYDGDGDSDVQNWPHNWVYHTVSRPAPDWTQWHTFGCQKTDTELKFYLDGVYYGSHYLDETRKEYHQPFFYILNVAIGGDLAGNPPNNYDVYVKMHVDYVRYYKHVWTITLKGSNNKYVSSNNGSSAMMCDRNSVQGWEKFDVIDVGDGKVALRGTNGKYVSSNNGSSPMMCDRTSIGDWEKFTLVDLGNYQFAIKGSNGKYVSSEGGGSAMMCNRSNIGGWEVFTWGETTKSAKISAIDNNLLPDENSEDSLSDITVFPNPAINKLNINTKEKNYTLSLFDTQGKQVYNASALNGTTSINVENLNPGLYLVIINSENGTHTQRVVVK</sequence>
<feature type="signal peptide" evidence="2">
    <location>
        <begin position="1"/>
        <end position="25"/>
    </location>
</feature>
<protein>
    <submittedName>
        <fullName evidence="4">Por secretion system C-terminal sorting domain-containing protein</fullName>
    </submittedName>
</protein>
<keyword evidence="2" id="KW-0732">Signal</keyword>
<dbReference type="GO" id="GO:0004553">
    <property type="term" value="F:hydrolase activity, hydrolyzing O-glycosyl compounds"/>
    <property type="evidence" value="ECO:0007669"/>
    <property type="project" value="InterPro"/>
</dbReference>
<dbReference type="GO" id="GO:0005975">
    <property type="term" value="P:carbohydrate metabolic process"/>
    <property type="evidence" value="ECO:0007669"/>
    <property type="project" value="InterPro"/>
</dbReference>
<dbReference type="InterPro" id="IPR013320">
    <property type="entry name" value="ConA-like_dom_sf"/>
</dbReference>
<gene>
    <name evidence="4" type="ORF">SAMN06265379_10572</name>
</gene>
<evidence type="ECO:0000256" key="2">
    <source>
        <dbReference type="SAM" id="SignalP"/>
    </source>
</evidence>
<comment type="similarity">
    <text evidence="1">Belongs to the glycosyl hydrolase 16 family.</text>
</comment>
<dbReference type="AlphaFoldDB" id="A0A521DCM8"/>
<dbReference type="InterPro" id="IPR000757">
    <property type="entry name" value="Beta-glucanase-like"/>
</dbReference>
<evidence type="ECO:0000259" key="3">
    <source>
        <dbReference type="PROSITE" id="PS51762"/>
    </source>
</evidence>
<accession>A0A521DCM8</accession>